<dbReference type="SMART" id="SM00267">
    <property type="entry name" value="GGDEF"/>
    <property type="match status" value="1"/>
</dbReference>
<sequence length="661" mass="75747">MLFLDSKDAVICCLHLFIYMAQEKSISLNSHLVSVEALISEHTEKLNQAKEHLQQLTIHLDQLTHTNLQLSEDIYHCQKLDEELRLNEQALQLNQERLHSILGSIDDVVWSIVPQTSQILYLNHATETVYGRPIADFLDNLNLWQEIIYADDQQRVEESQQLLYKTGIQDIEYRILWPNDEIHWIRVRSRLIKDDQGNPIRIDGLTTEITEYKQIKDQLLHDALHDNLTGLPNRTLLMDRIEQGLKRCQRDKNRRFALLFLDLDGFKLINDSLGHLTGDQLLIILSHRFSRCLRAEDTLSRLGGDEFVILLENLSNIDEAIAIADRIHNILKEPILLQNEEIFISVSIGIVLGGEQSVYNNLDQVAELLRDADTAMYRAKAKGPGTSKVFKPSMHTHVMKRLQVANELQRAIERQEFIVYYQPIISLDSDRIDGFEALVRWQHQEKGLIAPTDFIPIAEETEAILKIDQWVLRHACTQLGLWQQQFPNLGSLTMSVNLSSKHLAHPSLIEVLDEILAETGLGGSSLKVEITESFVMEQSKTSLDILEQIKQRKIELCLDDFGTGYSSLSYLDCFSFNILKIDRSFIKRLVAEQDRCEIIKAIVDLAITLNMQVVAEGVETNVQRKRLKALNCGYGQGYGFFPPLDSQNITRLLEQQDTPIN</sequence>
<dbReference type="PANTHER" id="PTHR44757">
    <property type="entry name" value="DIGUANYLATE CYCLASE DGCP"/>
    <property type="match status" value="1"/>
</dbReference>
<dbReference type="Gene3D" id="3.30.70.270">
    <property type="match status" value="1"/>
</dbReference>
<evidence type="ECO:0000259" key="2">
    <source>
        <dbReference type="PROSITE" id="PS50112"/>
    </source>
</evidence>
<feature type="domain" description="GGDEF" evidence="5">
    <location>
        <begin position="254"/>
        <end position="392"/>
    </location>
</feature>
<dbReference type="NCBIfam" id="TIGR00254">
    <property type="entry name" value="GGDEF"/>
    <property type="match status" value="1"/>
</dbReference>
<dbReference type="InterPro" id="IPR029787">
    <property type="entry name" value="Nucleotide_cyclase"/>
</dbReference>
<dbReference type="CDD" id="cd01948">
    <property type="entry name" value="EAL"/>
    <property type="match status" value="1"/>
</dbReference>
<dbReference type="Pfam" id="PF00990">
    <property type="entry name" value="GGDEF"/>
    <property type="match status" value="1"/>
</dbReference>
<dbReference type="Pfam" id="PF00563">
    <property type="entry name" value="EAL"/>
    <property type="match status" value="1"/>
</dbReference>
<dbReference type="NCBIfam" id="TIGR00229">
    <property type="entry name" value="sensory_box"/>
    <property type="match status" value="1"/>
</dbReference>
<organism evidence="6 7">
    <name type="scientific">Crocosphaera subtropica (strain ATCC 51142 / BH68)</name>
    <name type="common">Cyanothece sp. (strain ATCC 51142)</name>
    <dbReference type="NCBI Taxonomy" id="43989"/>
    <lineage>
        <taxon>Bacteria</taxon>
        <taxon>Bacillati</taxon>
        <taxon>Cyanobacteriota</taxon>
        <taxon>Cyanophyceae</taxon>
        <taxon>Oscillatoriophycideae</taxon>
        <taxon>Chroococcales</taxon>
        <taxon>Aphanothecaceae</taxon>
        <taxon>Crocosphaera</taxon>
        <taxon>Crocosphaera subtropica</taxon>
    </lineage>
</organism>
<dbReference type="AlphaFoldDB" id="B1WWC9"/>
<accession>B1WWC9</accession>
<keyword evidence="1" id="KW-0175">Coiled coil</keyword>
<dbReference type="SMART" id="SM00052">
    <property type="entry name" value="EAL"/>
    <property type="match status" value="1"/>
</dbReference>
<dbReference type="STRING" id="43989.cce_4709"/>
<dbReference type="SUPFAM" id="SSF141868">
    <property type="entry name" value="EAL domain-like"/>
    <property type="match status" value="1"/>
</dbReference>
<dbReference type="CDD" id="cd00130">
    <property type="entry name" value="PAS"/>
    <property type="match status" value="1"/>
</dbReference>
<proteinExistence type="predicted"/>
<dbReference type="CDD" id="cd01949">
    <property type="entry name" value="GGDEF"/>
    <property type="match status" value="1"/>
</dbReference>
<feature type="domain" description="EAL" evidence="4">
    <location>
        <begin position="401"/>
        <end position="657"/>
    </location>
</feature>
<dbReference type="PROSITE" id="PS50113">
    <property type="entry name" value="PAC"/>
    <property type="match status" value="1"/>
</dbReference>
<gene>
    <name evidence="6" type="ordered locus">cce_4709</name>
</gene>
<evidence type="ECO:0000259" key="4">
    <source>
        <dbReference type="PROSITE" id="PS50883"/>
    </source>
</evidence>
<dbReference type="EMBL" id="CP000806">
    <property type="protein sequence ID" value="ACB54057.1"/>
    <property type="molecule type" value="Genomic_DNA"/>
</dbReference>
<dbReference type="InterPro" id="IPR052155">
    <property type="entry name" value="Biofilm_reg_signaling"/>
</dbReference>
<evidence type="ECO:0000256" key="1">
    <source>
        <dbReference type="SAM" id="Coils"/>
    </source>
</evidence>
<dbReference type="InterPro" id="IPR043128">
    <property type="entry name" value="Rev_trsase/Diguanyl_cyclase"/>
</dbReference>
<dbReference type="eggNOG" id="COG5001">
    <property type="taxonomic scope" value="Bacteria"/>
</dbReference>
<dbReference type="Pfam" id="PF08447">
    <property type="entry name" value="PAS_3"/>
    <property type="match status" value="1"/>
</dbReference>
<dbReference type="InterPro" id="IPR013655">
    <property type="entry name" value="PAS_fold_3"/>
</dbReference>
<keyword evidence="7" id="KW-1185">Reference proteome</keyword>
<feature type="coiled-coil region" evidence="1">
    <location>
        <begin position="32"/>
        <end position="66"/>
    </location>
</feature>
<evidence type="ECO:0000313" key="6">
    <source>
        <dbReference type="EMBL" id="ACB54057.1"/>
    </source>
</evidence>
<dbReference type="HOGENOM" id="CLU_000445_70_20_3"/>
<dbReference type="InterPro" id="IPR035919">
    <property type="entry name" value="EAL_sf"/>
</dbReference>
<evidence type="ECO:0000259" key="5">
    <source>
        <dbReference type="PROSITE" id="PS50887"/>
    </source>
</evidence>
<dbReference type="InterPro" id="IPR000160">
    <property type="entry name" value="GGDEF_dom"/>
</dbReference>
<dbReference type="SUPFAM" id="SSF55073">
    <property type="entry name" value="Nucleotide cyclase"/>
    <property type="match status" value="1"/>
</dbReference>
<dbReference type="Gene3D" id="3.30.450.20">
    <property type="entry name" value="PAS domain"/>
    <property type="match status" value="1"/>
</dbReference>
<dbReference type="PANTHER" id="PTHR44757:SF2">
    <property type="entry name" value="BIOFILM ARCHITECTURE MAINTENANCE PROTEIN MBAA"/>
    <property type="match status" value="1"/>
</dbReference>
<dbReference type="PROSITE" id="PS50883">
    <property type="entry name" value="EAL"/>
    <property type="match status" value="1"/>
</dbReference>
<dbReference type="KEGG" id="cyt:cce_4709"/>
<dbReference type="InterPro" id="IPR035965">
    <property type="entry name" value="PAS-like_dom_sf"/>
</dbReference>
<dbReference type="Proteomes" id="UP000001203">
    <property type="component" value="Chromosome circular"/>
</dbReference>
<dbReference type="PROSITE" id="PS50887">
    <property type="entry name" value="GGDEF"/>
    <property type="match status" value="1"/>
</dbReference>
<dbReference type="Gene3D" id="3.20.20.450">
    <property type="entry name" value="EAL domain"/>
    <property type="match status" value="1"/>
</dbReference>
<evidence type="ECO:0000259" key="3">
    <source>
        <dbReference type="PROSITE" id="PS50113"/>
    </source>
</evidence>
<dbReference type="SUPFAM" id="SSF55785">
    <property type="entry name" value="PYP-like sensor domain (PAS domain)"/>
    <property type="match status" value="1"/>
</dbReference>
<dbReference type="InterPro" id="IPR000700">
    <property type="entry name" value="PAS-assoc_C"/>
</dbReference>
<reference evidence="6 7" key="1">
    <citation type="journal article" date="2008" name="Proc. Natl. Acad. Sci. U.S.A.">
        <title>The genome of Cyanothece 51142, a unicellular diazotrophic cyanobacterium important in the marine nitrogen cycle.</title>
        <authorList>
            <person name="Welsh E.A."/>
            <person name="Liberton M."/>
            <person name="Stoeckel J."/>
            <person name="Loh T."/>
            <person name="Elvitigala T."/>
            <person name="Wang C."/>
            <person name="Wollam A."/>
            <person name="Fulton R.S."/>
            <person name="Clifton S.W."/>
            <person name="Jacobs J.M."/>
            <person name="Aurora R."/>
            <person name="Ghosh B.K."/>
            <person name="Sherman L.A."/>
            <person name="Smith R.D."/>
            <person name="Wilson R.K."/>
            <person name="Pakrasi H.B."/>
        </authorList>
    </citation>
    <scope>NUCLEOTIDE SEQUENCE [LARGE SCALE GENOMIC DNA]</scope>
    <source>
        <strain evidence="7">ATCC 51142 / BH68</strain>
    </source>
</reference>
<evidence type="ECO:0000313" key="7">
    <source>
        <dbReference type="Proteomes" id="UP000001203"/>
    </source>
</evidence>
<dbReference type="SMART" id="SM00091">
    <property type="entry name" value="PAS"/>
    <property type="match status" value="1"/>
</dbReference>
<protein>
    <submittedName>
        <fullName evidence="6">Uncharacterized protein</fullName>
    </submittedName>
</protein>
<dbReference type="InterPro" id="IPR001633">
    <property type="entry name" value="EAL_dom"/>
</dbReference>
<dbReference type="PROSITE" id="PS50112">
    <property type="entry name" value="PAS"/>
    <property type="match status" value="1"/>
</dbReference>
<feature type="domain" description="PAC" evidence="3">
    <location>
        <begin position="169"/>
        <end position="221"/>
    </location>
</feature>
<dbReference type="InterPro" id="IPR000014">
    <property type="entry name" value="PAS"/>
</dbReference>
<name>B1WWC9_CROS5</name>
<feature type="domain" description="PAS" evidence="2">
    <location>
        <begin position="94"/>
        <end position="167"/>
    </location>
</feature>